<dbReference type="EMBL" id="JAGTTL010000010">
    <property type="protein sequence ID" value="KAK6317105.1"/>
    <property type="molecule type" value="Genomic_DNA"/>
</dbReference>
<reference evidence="1 2" key="1">
    <citation type="submission" date="2021-04" db="EMBL/GenBank/DDBJ databases">
        <authorList>
            <person name="De Guttry C."/>
            <person name="Zahm M."/>
            <person name="Klopp C."/>
            <person name="Cabau C."/>
            <person name="Louis A."/>
            <person name="Berthelot C."/>
            <person name="Parey E."/>
            <person name="Roest Crollius H."/>
            <person name="Montfort J."/>
            <person name="Robinson-Rechavi M."/>
            <person name="Bucao C."/>
            <person name="Bouchez O."/>
            <person name="Gislard M."/>
            <person name="Lluch J."/>
            <person name="Milhes M."/>
            <person name="Lampietro C."/>
            <person name="Lopez Roques C."/>
            <person name="Donnadieu C."/>
            <person name="Braasch I."/>
            <person name="Desvignes T."/>
            <person name="Postlethwait J."/>
            <person name="Bobe J."/>
            <person name="Wedekind C."/>
            <person name="Guiguen Y."/>
        </authorList>
    </citation>
    <scope>NUCLEOTIDE SEQUENCE [LARGE SCALE GENOMIC DNA]</scope>
    <source>
        <strain evidence="1">Cs_M1</strain>
        <tissue evidence="1">Blood</tissue>
    </source>
</reference>
<dbReference type="AlphaFoldDB" id="A0AAN8QUH8"/>
<name>A0AAN8QUH8_9TELE</name>
<evidence type="ECO:0000313" key="2">
    <source>
        <dbReference type="Proteomes" id="UP001356427"/>
    </source>
</evidence>
<protein>
    <submittedName>
        <fullName evidence="1">Uncharacterized protein</fullName>
    </submittedName>
</protein>
<proteinExistence type="predicted"/>
<evidence type="ECO:0000313" key="1">
    <source>
        <dbReference type="EMBL" id="KAK6317105.1"/>
    </source>
</evidence>
<organism evidence="1 2">
    <name type="scientific">Coregonus suidteri</name>
    <dbReference type="NCBI Taxonomy" id="861788"/>
    <lineage>
        <taxon>Eukaryota</taxon>
        <taxon>Metazoa</taxon>
        <taxon>Chordata</taxon>
        <taxon>Craniata</taxon>
        <taxon>Vertebrata</taxon>
        <taxon>Euteleostomi</taxon>
        <taxon>Actinopterygii</taxon>
        <taxon>Neopterygii</taxon>
        <taxon>Teleostei</taxon>
        <taxon>Protacanthopterygii</taxon>
        <taxon>Salmoniformes</taxon>
        <taxon>Salmonidae</taxon>
        <taxon>Coregoninae</taxon>
        <taxon>Coregonus</taxon>
    </lineage>
</organism>
<comment type="caution">
    <text evidence="1">The sequence shown here is derived from an EMBL/GenBank/DDBJ whole genome shotgun (WGS) entry which is preliminary data.</text>
</comment>
<gene>
    <name evidence="1" type="ORF">J4Q44_G00125050</name>
</gene>
<dbReference type="Proteomes" id="UP001356427">
    <property type="component" value="Unassembled WGS sequence"/>
</dbReference>
<keyword evidence="2" id="KW-1185">Reference proteome</keyword>
<accession>A0AAN8QUH8</accession>
<sequence length="184" mass="20512">MKMKLGLKKRFSQTCTQTTIEDFNEPCTEPNPQEMIHQRTHADGPSPSLEGYHERMQIVKCLLRLKVESDSTWDALTGPPCRFGKPASSTHADENAAGFHLSLTPDDQPSDKVEVKNVAAGTAYLQDLWREVPFCPEEAAGRHRSLIHPKDMNKAPKRNRLTPLGGAPLPLLPVWVETSTAWST</sequence>